<keyword evidence="2" id="KW-0677">Repeat</keyword>
<organism evidence="4 5">
    <name type="scientific">Reticulomyxa filosa</name>
    <dbReference type="NCBI Taxonomy" id="46433"/>
    <lineage>
        <taxon>Eukaryota</taxon>
        <taxon>Sar</taxon>
        <taxon>Rhizaria</taxon>
        <taxon>Retaria</taxon>
        <taxon>Foraminifera</taxon>
        <taxon>Monothalamids</taxon>
        <taxon>Reticulomyxidae</taxon>
        <taxon>Reticulomyxa</taxon>
    </lineage>
</organism>
<sequence>MHKYFTKYNIYFPFQNVSYVNLSSVFLFINKSSSIFSSCIIKDYLKRKLKEVTRMNLNLSMKAKEEEEIQLIIHHWIRTFNIQSGWVKDFDKLVVNYASTDTFHSSSKLINTFTGYTDSVYSIDFSTFDDCRFICSGSRDKTVHVCDVDNNKQIQSFNGHSDQVSYVKFSQYYYHNHHQNVIYSSSFDRTIRFCNIKYSQQLQIFNGHTDNVCSIEFSPFNGGRYLCSGSYDETTFM</sequence>
<evidence type="ECO:0000313" key="5">
    <source>
        <dbReference type="Proteomes" id="UP000023152"/>
    </source>
</evidence>
<dbReference type="PROSITE" id="PS50082">
    <property type="entry name" value="WD_REPEATS_2"/>
    <property type="match status" value="1"/>
</dbReference>
<dbReference type="PANTHER" id="PTHR22847">
    <property type="entry name" value="WD40 REPEAT PROTEIN"/>
    <property type="match status" value="1"/>
</dbReference>
<keyword evidence="1 3" id="KW-0853">WD repeat</keyword>
<dbReference type="AlphaFoldDB" id="X6LGG2"/>
<reference evidence="4 5" key="1">
    <citation type="journal article" date="2013" name="Curr. Biol.">
        <title>The Genome of the Foraminiferan Reticulomyxa filosa.</title>
        <authorList>
            <person name="Glockner G."/>
            <person name="Hulsmann N."/>
            <person name="Schleicher M."/>
            <person name="Noegel A.A."/>
            <person name="Eichinger L."/>
            <person name="Gallinger C."/>
            <person name="Pawlowski J."/>
            <person name="Sierra R."/>
            <person name="Euteneuer U."/>
            <person name="Pillet L."/>
            <person name="Moustafa A."/>
            <person name="Platzer M."/>
            <person name="Groth M."/>
            <person name="Szafranski K."/>
            <person name="Schliwa M."/>
        </authorList>
    </citation>
    <scope>NUCLEOTIDE SEQUENCE [LARGE SCALE GENOMIC DNA]</scope>
</reference>
<evidence type="ECO:0000256" key="3">
    <source>
        <dbReference type="PROSITE-ProRule" id="PRU00221"/>
    </source>
</evidence>
<evidence type="ECO:0000313" key="4">
    <source>
        <dbReference type="EMBL" id="ETN99809.1"/>
    </source>
</evidence>
<accession>X6LGG2</accession>
<dbReference type="SUPFAM" id="SSF50978">
    <property type="entry name" value="WD40 repeat-like"/>
    <property type="match status" value="1"/>
</dbReference>
<proteinExistence type="predicted"/>
<dbReference type="PROSITE" id="PS50294">
    <property type="entry name" value="WD_REPEATS_REGION"/>
    <property type="match status" value="1"/>
</dbReference>
<feature type="repeat" description="WD" evidence="3">
    <location>
        <begin position="205"/>
        <end position="237"/>
    </location>
</feature>
<comment type="caution">
    <text evidence="4">The sequence shown here is derived from an EMBL/GenBank/DDBJ whole genome shotgun (WGS) entry which is preliminary data.</text>
</comment>
<dbReference type="Pfam" id="PF00400">
    <property type="entry name" value="WD40"/>
    <property type="match status" value="3"/>
</dbReference>
<dbReference type="SMART" id="SM00320">
    <property type="entry name" value="WD40"/>
    <property type="match status" value="3"/>
</dbReference>
<evidence type="ECO:0000256" key="1">
    <source>
        <dbReference type="ARBA" id="ARBA00022574"/>
    </source>
</evidence>
<keyword evidence="5" id="KW-1185">Reference proteome</keyword>
<dbReference type="InterPro" id="IPR015943">
    <property type="entry name" value="WD40/YVTN_repeat-like_dom_sf"/>
</dbReference>
<gene>
    <name evidence="4" type="ORF">RFI_37658</name>
</gene>
<dbReference type="PANTHER" id="PTHR22847:SF637">
    <property type="entry name" value="WD REPEAT DOMAIN 5B"/>
    <property type="match status" value="1"/>
</dbReference>
<dbReference type="InterPro" id="IPR001680">
    <property type="entry name" value="WD40_rpt"/>
</dbReference>
<dbReference type="EMBL" id="ASPP01042839">
    <property type="protein sequence ID" value="ETN99809.1"/>
    <property type="molecule type" value="Genomic_DNA"/>
</dbReference>
<dbReference type="Gene3D" id="2.130.10.10">
    <property type="entry name" value="YVTN repeat-like/Quinoprotein amine dehydrogenase"/>
    <property type="match status" value="1"/>
</dbReference>
<dbReference type="GO" id="GO:1990234">
    <property type="term" value="C:transferase complex"/>
    <property type="evidence" value="ECO:0007669"/>
    <property type="project" value="UniProtKB-ARBA"/>
</dbReference>
<dbReference type="InterPro" id="IPR036322">
    <property type="entry name" value="WD40_repeat_dom_sf"/>
</dbReference>
<name>X6LGG2_RETFI</name>
<evidence type="ECO:0000256" key="2">
    <source>
        <dbReference type="ARBA" id="ARBA00022737"/>
    </source>
</evidence>
<protein>
    <submittedName>
        <fullName evidence="4">WD-40 repeat protein</fullName>
    </submittedName>
</protein>
<dbReference type="Proteomes" id="UP000023152">
    <property type="component" value="Unassembled WGS sequence"/>
</dbReference>